<dbReference type="InterPro" id="IPR050645">
    <property type="entry name" value="Histidine_acid_phosphatase"/>
</dbReference>
<evidence type="ECO:0000256" key="1">
    <source>
        <dbReference type="ARBA" id="ARBA00005375"/>
    </source>
</evidence>
<accession>A0ABP9NA49</accession>
<comment type="similarity">
    <text evidence="1">Belongs to the histidine acid phosphatase family.</text>
</comment>
<dbReference type="RefSeq" id="WP_345490451.1">
    <property type="nucleotide sequence ID" value="NZ_BAABHY010000001.1"/>
</dbReference>
<dbReference type="SUPFAM" id="SSF53254">
    <property type="entry name" value="Phosphoglycerate mutase-like"/>
    <property type="match status" value="1"/>
</dbReference>
<dbReference type="Pfam" id="PF00328">
    <property type="entry name" value="His_Phos_2"/>
    <property type="match status" value="1"/>
</dbReference>
<dbReference type="PANTHER" id="PTHR11567:SF135">
    <property type="entry name" value="GLUCOSE-1-PHOSPHATASE"/>
    <property type="match status" value="1"/>
</dbReference>
<gene>
    <name evidence="2" type="primary">agp_2</name>
    <name evidence="2" type="ORF">GCM10023211_14800</name>
</gene>
<dbReference type="InterPro" id="IPR033379">
    <property type="entry name" value="Acid_Pase_AS"/>
</dbReference>
<evidence type="ECO:0000313" key="3">
    <source>
        <dbReference type="Proteomes" id="UP001500171"/>
    </source>
</evidence>
<sequence length="390" mass="44832">MDALELQQVIVFSRHGIRTPLPNTINFLKTVTLKHWPSWDCPAGYLTTRGGILESYFGDYFIKWLASKHLKLSAEDVFVYANSLHRTVATAQYFTLGAFSGLDIPVKHKYPIERMDPIFNPIIHNDCADFKNGLIDNIRQFTGSSQLIEKLDEQLIPAYRLLANILDYKHSSLYQQYQCEFEQLPTMIDFVKNDEPILNGPLAIGTAVADAWTLQYYSAFAKQDIAWGMINSHEQWKIITDIKNQYINLLFKSPTLSRHIAKPLITFIASLFESQQHKFSLLVGHDSNIAAFLGALGFKNYQLPEQCETTPIGGKVVMCRYYDRHVDQHYFKVEYLYQSFEQIHLGVPLTANNPPNHITLTLSDKAPNSQGMYLWQEIKQRVTHYLSDEI</sequence>
<dbReference type="Gene3D" id="3.40.50.1240">
    <property type="entry name" value="Phosphoglycerate mutase-like"/>
    <property type="match status" value="2"/>
</dbReference>
<dbReference type="PROSITE" id="PS00778">
    <property type="entry name" value="HIS_ACID_PHOSPHAT_2"/>
    <property type="match status" value="1"/>
</dbReference>
<comment type="caution">
    <text evidence="2">The sequence shown here is derived from an EMBL/GenBank/DDBJ whole genome shotgun (WGS) entry which is preliminary data.</text>
</comment>
<keyword evidence="3" id="KW-1185">Reference proteome</keyword>
<protein>
    <submittedName>
        <fullName evidence="2">Bifunctional glucose-1-phosphatase/inositol phosphatase</fullName>
    </submittedName>
</protein>
<name>A0ABP9NA49_9GAMM</name>
<dbReference type="PANTHER" id="PTHR11567">
    <property type="entry name" value="ACID PHOSPHATASE-RELATED"/>
    <property type="match status" value="1"/>
</dbReference>
<dbReference type="Proteomes" id="UP001500171">
    <property type="component" value="Unassembled WGS sequence"/>
</dbReference>
<organism evidence="2 3">
    <name type="scientific">Orbus sasakiae</name>
    <dbReference type="NCBI Taxonomy" id="1078475"/>
    <lineage>
        <taxon>Bacteria</taxon>
        <taxon>Pseudomonadati</taxon>
        <taxon>Pseudomonadota</taxon>
        <taxon>Gammaproteobacteria</taxon>
        <taxon>Orbales</taxon>
        <taxon>Orbaceae</taxon>
        <taxon>Orbus</taxon>
    </lineage>
</organism>
<dbReference type="InterPro" id="IPR029033">
    <property type="entry name" value="His_PPase_superfam"/>
</dbReference>
<dbReference type="EMBL" id="BAABHY010000001">
    <property type="protein sequence ID" value="GAA5110391.1"/>
    <property type="molecule type" value="Genomic_DNA"/>
</dbReference>
<dbReference type="CDD" id="cd07061">
    <property type="entry name" value="HP_HAP_like"/>
    <property type="match status" value="1"/>
</dbReference>
<reference evidence="3" key="1">
    <citation type="journal article" date="2019" name="Int. J. Syst. Evol. Microbiol.">
        <title>The Global Catalogue of Microorganisms (GCM) 10K type strain sequencing project: providing services to taxonomists for standard genome sequencing and annotation.</title>
        <authorList>
            <consortium name="The Broad Institute Genomics Platform"/>
            <consortium name="The Broad Institute Genome Sequencing Center for Infectious Disease"/>
            <person name="Wu L."/>
            <person name="Ma J."/>
        </authorList>
    </citation>
    <scope>NUCLEOTIDE SEQUENCE [LARGE SCALE GENOMIC DNA]</scope>
    <source>
        <strain evidence="3">JCM 18050</strain>
    </source>
</reference>
<dbReference type="InterPro" id="IPR000560">
    <property type="entry name" value="His_Pase_clade-2"/>
</dbReference>
<evidence type="ECO:0000313" key="2">
    <source>
        <dbReference type="EMBL" id="GAA5110391.1"/>
    </source>
</evidence>
<proteinExistence type="inferred from homology"/>